<evidence type="ECO:0000256" key="5">
    <source>
        <dbReference type="ARBA" id="ARBA00022989"/>
    </source>
</evidence>
<reference evidence="9 10" key="1">
    <citation type="journal article" date="2012" name="Int. J. Syst. Evol. Microbiol.">
        <title>Vibrio caribbeanicus sp. nov., isolated from the marine sponge Scleritoderma cyanea.</title>
        <authorList>
            <person name="Hoffmann M."/>
            <person name="Monday S.R."/>
            <person name="Allard M.W."/>
            <person name="Strain E.A."/>
            <person name="Whittaker P."/>
            <person name="Naum M."/>
            <person name="McCarthy P.J."/>
            <person name="Lopez J.V."/>
            <person name="Fischer M."/>
            <person name="Brown E.W."/>
        </authorList>
    </citation>
    <scope>NUCLEOTIDE SEQUENCE [LARGE SCALE GENOMIC DNA]</scope>
    <source>
        <strain evidence="9 10">ATCC BAA-2122</strain>
    </source>
</reference>
<dbReference type="GO" id="GO:0016020">
    <property type="term" value="C:membrane"/>
    <property type="evidence" value="ECO:0007669"/>
    <property type="project" value="UniProtKB-SubCell"/>
</dbReference>
<dbReference type="Proteomes" id="UP000002943">
    <property type="component" value="Unassembled WGS sequence"/>
</dbReference>
<comment type="caution">
    <text evidence="9">The sequence shown here is derived from an EMBL/GenBank/DDBJ whole genome shotgun (WGS) entry which is preliminary data.</text>
</comment>
<dbReference type="PANTHER" id="PTHR46208">
    <property type="entry name" value="MITOCHONDRIAL IMPORT RECEPTOR SUBUNIT TOM70"/>
    <property type="match status" value="1"/>
</dbReference>
<evidence type="ECO:0000256" key="3">
    <source>
        <dbReference type="ARBA" id="ARBA00022737"/>
    </source>
</evidence>
<dbReference type="OrthoDB" id="9814042at2"/>
<evidence type="ECO:0000256" key="1">
    <source>
        <dbReference type="ARBA" id="ARBA00004167"/>
    </source>
</evidence>
<evidence type="ECO:0000256" key="6">
    <source>
        <dbReference type="ARBA" id="ARBA00023136"/>
    </source>
</evidence>
<gene>
    <name evidence="9" type="ORF">VIBC2010_14839</name>
</gene>
<dbReference type="PANTHER" id="PTHR46208:SF1">
    <property type="entry name" value="MITOCHONDRIAL IMPORT RECEPTOR SUBUNIT TOM70"/>
    <property type="match status" value="1"/>
</dbReference>
<keyword evidence="4 8" id="KW-0802">TPR repeat</keyword>
<dbReference type="SMART" id="SM00028">
    <property type="entry name" value="TPR"/>
    <property type="match status" value="4"/>
</dbReference>
<name>E3BNS7_9VIBR</name>
<dbReference type="Pfam" id="PF13431">
    <property type="entry name" value="TPR_17"/>
    <property type="match status" value="1"/>
</dbReference>
<evidence type="ECO:0000256" key="7">
    <source>
        <dbReference type="ARBA" id="ARBA00038030"/>
    </source>
</evidence>
<dbReference type="eggNOG" id="COG3063">
    <property type="taxonomic scope" value="Bacteria"/>
</dbReference>
<dbReference type="EMBL" id="AEIU01000096">
    <property type="protein sequence ID" value="EFP95321.1"/>
    <property type="molecule type" value="Genomic_DNA"/>
</dbReference>
<keyword evidence="5" id="KW-1133">Transmembrane helix</keyword>
<dbReference type="RefSeq" id="WP_009602677.1">
    <property type="nucleotide sequence ID" value="NZ_AEIU01000096.1"/>
</dbReference>
<dbReference type="InterPro" id="IPR013360">
    <property type="entry name" value="Pilus_4_PilW"/>
</dbReference>
<dbReference type="NCBIfam" id="TIGR02521">
    <property type="entry name" value="type_IV_pilW"/>
    <property type="match status" value="1"/>
</dbReference>
<keyword evidence="2" id="KW-0812">Transmembrane</keyword>
<dbReference type="AlphaFoldDB" id="E3BNS7"/>
<sequence length="214" mass="24121">MRFLCFLSLFIVGCTAPTQQLYGRADARIALGIKYLDMGNMVKAKFNLMSAQKHAPSYYKVTLALAHYYEKVNESKLASNLFKQALEKEPNNGEILNNFAKFLCNRGHYQQARTLFAKATRQLEYLHTALSYENAALCALKYKDIQSAAKLFNKALNHDPNRTKSTLNLAKIDIANGKIQQAKVRLASLLGVDVKSRRISEILNQLAMSKDPKD</sequence>
<dbReference type="SUPFAM" id="SSF48452">
    <property type="entry name" value="TPR-like"/>
    <property type="match status" value="1"/>
</dbReference>
<dbReference type="InterPro" id="IPR019734">
    <property type="entry name" value="TPR_rpt"/>
</dbReference>
<feature type="repeat" description="TPR" evidence="8">
    <location>
        <begin position="129"/>
        <end position="162"/>
    </location>
</feature>
<comment type="subcellular location">
    <subcellularLocation>
        <location evidence="1">Membrane</location>
        <topology evidence="1">Single-pass membrane protein</topology>
    </subcellularLocation>
</comment>
<protein>
    <submittedName>
        <fullName evidence="9">Putative fimbrial biogenesis and twitching motility protein</fullName>
    </submittedName>
</protein>
<keyword evidence="6" id="KW-0472">Membrane</keyword>
<evidence type="ECO:0000256" key="4">
    <source>
        <dbReference type="ARBA" id="ARBA00022803"/>
    </source>
</evidence>
<dbReference type="Gene3D" id="1.25.40.10">
    <property type="entry name" value="Tetratricopeptide repeat domain"/>
    <property type="match status" value="1"/>
</dbReference>
<feature type="repeat" description="TPR" evidence="8">
    <location>
        <begin position="59"/>
        <end position="92"/>
    </location>
</feature>
<accession>E3BNS7</accession>
<keyword evidence="10" id="KW-1185">Reference proteome</keyword>
<dbReference type="PROSITE" id="PS50005">
    <property type="entry name" value="TPR"/>
    <property type="match status" value="2"/>
</dbReference>
<organism evidence="9 10">
    <name type="scientific">Vibrio caribbeanicus ATCC BAA-2122</name>
    <dbReference type="NCBI Taxonomy" id="796620"/>
    <lineage>
        <taxon>Bacteria</taxon>
        <taxon>Pseudomonadati</taxon>
        <taxon>Pseudomonadota</taxon>
        <taxon>Gammaproteobacteria</taxon>
        <taxon>Vibrionales</taxon>
        <taxon>Vibrionaceae</taxon>
        <taxon>Vibrio</taxon>
    </lineage>
</organism>
<keyword evidence="3" id="KW-0677">Repeat</keyword>
<dbReference type="InterPro" id="IPR011990">
    <property type="entry name" value="TPR-like_helical_dom_sf"/>
</dbReference>
<evidence type="ECO:0000256" key="8">
    <source>
        <dbReference type="PROSITE-ProRule" id="PRU00339"/>
    </source>
</evidence>
<evidence type="ECO:0000313" key="10">
    <source>
        <dbReference type="Proteomes" id="UP000002943"/>
    </source>
</evidence>
<comment type="similarity">
    <text evidence="7">Belongs to the Tom70 family.</text>
</comment>
<dbReference type="STRING" id="796620.VIBC2010_14839"/>
<evidence type="ECO:0000313" key="9">
    <source>
        <dbReference type="EMBL" id="EFP95321.1"/>
    </source>
</evidence>
<evidence type="ECO:0000256" key="2">
    <source>
        <dbReference type="ARBA" id="ARBA00022692"/>
    </source>
</evidence>
<proteinExistence type="inferred from homology"/>
<dbReference type="Pfam" id="PF14559">
    <property type="entry name" value="TPR_19"/>
    <property type="match status" value="1"/>
</dbReference>